<name>A0A379D9L7_9FIRM</name>
<evidence type="ECO:0000256" key="2">
    <source>
        <dbReference type="SAM" id="MobiDB-lite"/>
    </source>
</evidence>
<reference evidence="4 5" key="1">
    <citation type="submission" date="2018-06" db="EMBL/GenBank/DDBJ databases">
        <authorList>
            <consortium name="Pathogen Informatics"/>
            <person name="Doyle S."/>
        </authorList>
    </citation>
    <scope>NUCLEOTIDE SEQUENCE [LARGE SCALE GENOMIC DNA]</scope>
    <source>
        <strain evidence="4 5">NCTC11088</strain>
    </source>
</reference>
<dbReference type="PANTHER" id="PTHR46333:SF2">
    <property type="entry name" value="CYTOKINESIS PROTEIN 3"/>
    <property type="match status" value="1"/>
</dbReference>
<dbReference type="Gene3D" id="3.10.620.30">
    <property type="match status" value="1"/>
</dbReference>
<dbReference type="SMART" id="SM00460">
    <property type="entry name" value="TGc"/>
    <property type="match status" value="1"/>
</dbReference>
<accession>A0A379D9L7</accession>
<feature type="coiled-coil region" evidence="1">
    <location>
        <begin position="895"/>
        <end position="922"/>
    </location>
</feature>
<dbReference type="Pfam" id="PF17573">
    <property type="entry name" value="GA-like"/>
    <property type="match status" value="2"/>
</dbReference>
<keyword evidence="4" id="KW-0645">Protease</keyword>
<dbReference type="InterPro" id="IPR038765">
    <property type="entry name" value="Papain-like_cys_pep_sf"/>
</dbReference>
<evidence type="ECO:0000259" key="3">
    <source>
        <dbReference type="SMART" id="SM00460"/>
    </source>
</evidence>
<dbReference type="AlphaFoldDB" id="A0A379D9L7"/>
<dbReference type="PANTHER" id="PTHR46333">
    <property type="entry name" value="CYTOKINESIS PROTEIN 3"/>
    <property type="match status" value="1"/>
</dbReference>
<dbReference type="Proteomes" id="UP000254777">
    <property type="component" value="Unassembled WGS sequence"/>
</dbReference>
<organism evidence="4 5">
    <name type="scientific">Peptoniphilus indolicus</name>
    <dbReference type="NCBI Taxonomy" id="33030"/>
    <lineage>
        <taxon>Bacteria</taxon>
        <taxon>Bacillati</taxon>
        <taxon>Bacillota</taxon>
        <taxon>Tissierellia</taxon>
        <taxon>Tissierellales</taxon>
        <taxon>Peptoniphilaceae</taxon>
        <taxon>Peptoniphilus</taxon>
    </lineage>
</organism>
<dbReference type="Pfam" id="PF01841">
    <property type="entry name" value="Transglut_core"/>
    <property type="match status" value="1"/>
</dbReference>
<feature type="region of interest" description="Disordered" evidence="2">
    <location>
        <begin position="1053"/>
        <end position="1081"/>
    </location>
</feature>
<keyword evidence="4" id="KW-0378">Hydrolase</keyword>
<dbReference type="InterPro" id="IPR002931">
    <property type="entry name" value="Transglutaminase-like"/>
</dbReference>
<gene>
    <name evidence="4" type="ORF">NCTC11088_00451</name>
</gene>
<evidence type="ECO:0000313" key="4">
    <source>
        <dbReference type="EMBL" id="SUB74696.1"/>
    </source>
</evidence>
<proteinExistence type="predicted"/>
<dbReference type="GO" id="GO:0008233">
    <property type="term" value="F:peptidase activity"/>
    <property type="evidence" value="ECO:0007669"/>
    <property type="project" value="UniProtKB-KW"/>
</dbReference>
<keyword evidence="1" id="KW-0175">Coiled coil</keyword>
<sequence>MNENVKNVILKGIVFGTLLGTVANTNSVQGVGQNNLKIKETTKKINLENKKSSNMQNVEIGGTNYIQLREFVNIINANASKGVKINFDDAKQEIKLGTDVKNREALKTVLETQAKEGNFLNTLVLNTKHKIMVNGKYFNLKGFLINGRNYFRLSDLAKVLNIGYYKHPETKQILINTKEGYFASQIKSDKEVKAEFALHTIEEETKDNLKKAEVQTSYEYVEFKEWENRYFEDLAELIYKDQKTTKQEPKIEKSKDNKKVEPLKPIKPFKPEIITGYDENPIDFEQYNKEEVKGQYTEEQLKHLTETEDSRKKTKIEIITGYDENPIDFEQYNREEDYKDVKGQYTEEQLKHLTETKDGEINLKPAPSEKKPEFVAPLEDDFPDVTKYKETIGKPDRELFRGLKDAYIDQLRKMGINDKATEYAILENGNPYIIKQLYENAIKAQEERDRIAHEKAVRQKELERKQKEEQEKQKKLKLAQNEALQKLQAAGVKETDFIYNYKTVEELNREVEKKIEEHKQAAKEQAAREQAAKEQAAREQAAREQAAREQAAREQAAREQAAREQAAREQTDRIEMLESYKELLQREGIQDISFLDNLKTKEEIEKEGLKRLEQHKLALAEARADAIRELTEKGIKDIEFLTDIKTKEEINRLKEEKLAEKEKEEQEKEQEKEEVTEKTMDSVTIAEIKKDKIDYDKVLKFNERDFTGNKEGLKEFLKKHIYYLAPQAQFVAKVGEVKDVITELNNKSTDANVRYVRNWNFTYYTTMDSINNLTENDRKGNVELTFNYGENKETLKQIEDKIDKYIKENIEGKDLTEVQKVKVIHDYIIENTNYKVNDNKVDLERKNYNEQLPSSILFGDGGVCEAYAMTFARMAERAGLDSKVVVGFHISPNKIKDDDMRAKKLEEKHKKIKAENFNIQSTDQQNHAWNAVKVDGKWYHIDVTHDDPKVFRNGKLYTSDPNFKTYDNFLKSDETMKKTRTWDEDYVEKAPEDYTEETFKYEKSVDGDTKIEIVGSEDFTNREKEVKQKDKENKELLKMVRPSDETLLEVTEENIAEESKDLESVEEISKEAEVETGTEEA</sequence>
<feature type="domain" description="Transglutaminase-like" evidence="3">
    <location>
        <begin position="856"/>
        <end position="945"/>
    </location>
</feature>
<dbReference type="SUPFAM" id="SSF54001">
    <property type="entry name" value="Cysteine proteinases"/>
    <property type="match status" value="1"/>
</dbReference>
<feature type="compositionally biased region" description="Basic and acidic residues" evidence="2">
    <location>
        <begin position="1057"/>
        <end position="1073"/>
    </location>
</feature>
<dbReference type="GO" id="GO:0006508">
    <property type="term" value="P:proteolysis"/>
    <property type="evidence" value="ECO:0007669"/>
    <property type="project" value="UniProtKB-KW"/>
</dbReference>
<dbReference type="GO" id="GO:0005737">
    <property type="term" value="C:cytoplasm"/>
    <property type="evidence" value="ECO:0007669"/>
    <property type="project" value="TreeGrafter"/>
</dbReference>
<dbReference type="InterPro" id="IPR035152">
    <property type="entry name" value="GA-like"/>
</dbReference>
<evidence type="ECO:0000313" key="5">
    <source>
        <dbReference type="Proteomes" id="UP000254777"/>
    </source>
</evidence>
<dbReference type="RefSeq" id="WP_147285872.1">
    <property type="nucleotide sequence ID" value="NZ_UGTH01000001.1"/>
</dbReference>
<feature type="region of interest" description="Disordered" evidence="2">
    <location>
        <begin position="518"/>
        <end position="570"/>
    </location>
</feature>
<protein>
    <submittedName>
        <fullName evidence="4">Uncharacterized protein involved in cytokinesis, contains TGc (Transglutaminase/protease-like) domain</fullName>
    </submittedName>
</protein>
<dbReference type="EMBL" id="UGTH01000001">
    <property type="protein sequence ID" value="SUB74696.1"/>
    <property type="molecule type" value="Genomic_DNA"/>
</dbReference>
<dbReference type="InterPro" id="IPR052557">
    <property type="entry name" value="CAP/Cytokinesis_protein"/>
</dbReference>
<evidence type="ECO:0000256" key="1">
    <source>
        <dbReference type="SAM" id="Coils"/>
    </source>
</evidence>